<accession>A0A644ZDR3</accession>
<evidence type="ECO:0000313" key="1">
    <source>
        <dbReference type="EMBL" id="MPM38031.1"/>
    </source>
</evidence>
<dbReference type="AlphaFoldDB" id="A0A644ZDR3"/>
<organism evidence="1">
    <name type="scientific">bioreactor metagenome</name>
    <dbReference type="NCBI Taxonomy" id="1076179"/>
    <lineage>
        <taxon>unclassified sequences</taxon>
        <taxon>metagenomes</taxon>
        <taxon>ecological metagenomes</taxon>
    </lineage>
</organism>
<gene>
    <name evidence="1" type="ORF">SDC9_84654</name>
</gene>
<proteinExistence type="predicted"/>
<comment type="caution">
    <text evidence="1">The sequence shown here is derived from an EMBL/GenBank/DDBJ whole genome shotgun (WGS) entry which is preliminary data.</text>
</comment>
<dbReference type="EMBL" id="VSSQ01008147">
    <property type="protein sequence ID" value="MPM38031.1"/>
    <property type="molecule type" value="Genomic_DNA"/>
</dbReference>
<name>A0A644ZDR3_9ZZZZ</name>
<sequence length="65" mass="7374">MYFENCGCLKGKLAFFTGHEIKEGIPLLGMPSGKTHTFYIYRMYRMYKKTGIDRQATGKCGILSA</sequence>
<reference evidence="1" key="1">
    <citation type="submission" date="2019-08" db="EMBL/GenBank/DDBJ databases">
        <authorList>
            <person name="Kucharzyk K."/>
            <person name="Murdoch R.W."/>
            <person name="Higgins S."/>
            <person name="Loffler F."/>
        </authorList>
    </citation>
    <scope>NUCLEOTIDE SEQUENCE</scope>
</reference>
<protein>
    <submittedName>
        <fullName evidence="1">Uncharacterized protein</fullName>
    </submittedName>
</protein>